<protein>
    <submittedName>
        <fullName evidence="2">Uncharacterized protein</fullName>
    </submittedName>
</protein>
<evidence type="ECO:0000313" key="2">
    <source>
        <dbReference type="EMBL" id="OMJ70983.1"/>
    </source>
</evidence>
<dbReference type="OrthoDB" id="301072at2759"/>
<dbReference type="EMBL" id="MPUH01001033">
    <property type="protein sequence ID" value="OMJ70983.1"/>
    <property type="molecule type" value="Genomic_DNA"/>
</dbReference>
<gene>
    <name evidence="2" type="ORF">SteCoe_30910</name>
</gene>
<dbReference type="AlphaFoldDB" id="A0A1R2B2G3"/>
<reference evidence="2 3" key="1">
    <citation type="submission" date="2016-11" db="EMBL/GenBank/DDBJ databases">
        <title>The macronuclear genome of Stentor coeruleus: a giant cell with tiny introns.</title>
        <authorList>
            <person name="Slabodnick M."/>
            <person name="Ruby J.G."/>
            <person name="Reiff S.B."/>
            <person name="Swart E.C."/>
            <person name="Gosai S."/>
            <person name="Prabakaran S."/>
            <person name="Witkowska E."/>
            <person name="Larue G.E."/>
            <person name="Fisher S."/>
            <person name="Freeman R.M."/>
            <person name="Gunawardena J."/>
            <person name="Chu W."/>
            <person name="Stover N.A."/>
            <person name="Gregory B.D."/>
            <person name="Nowacki M."/>
            <person name="Derisi J."/>
            <person name="Roy S.W."/>
            <person name="Marshall W.F."/>
            <person name="Sood P."/>
        </authorList>
    </citation>
    <scope>NUCLEOTIDE SEQUENCE [LARGE SCALE GENOMIC DNA]</scope>
    <source>
        <strain evidence="2">WM001</strain>
    </source>
</reference>
<accession>A0A1R2B2G3</accession>
<evidence type="ECO:0000256" key="1">
    <source>
        <dbReference type="SAM" id="MobiDB-lite"/>
    </source>
</evidence>
<dbReference type="Proteomes" id="UP000187209">
    <property type="component" value="Unassembled WGS sequence"/>
</dbReference>
<feature type="region of interest" description="Disordered" evidence="1">
    <location>
        <begin position="590"/>
        <end position="622"/>
    </location>
</feature>
<feature type="region of interest" description="Disordered" evidence="1">
    <location>
        <begin position="767"/>
        <end position="788"/>
    </location>
</feature>
<keyword evidence="3" id="KW-1185">Reference proteome</keyword>
<evidence type="ECO:0000313" key="3">
    <source>
        <dbReference type="Proteomes" id="UP000187209"/>
    </source>
</evidence>
<organism evidence="2 3">
    <name type="scientific">Stentor coeruleus</name>
    <dbReference type="NCBI Taxonomy" id="5963"/>
    <lineage>
        <taxon>Eukaryota</taxon>
        <taxon>Sar</taxon>
        <taxon>Alveolata</taxon>
        <taxon>Ciliophora</taxon>
        <taxon>Postciliodesmatophora</taxon>
        <taxon>Heterotrichea</taxon>
        <taxon>Heterotrichida</taxon>
        <taxon>Stentoridae</taxon>
        <taxon>Stentor</taxon>
    </lineage>
</organism>
<feature type="compositionally biased region" description="Basic residues" evidence="1">
    <location>
        <begin position="767"/>
        <end position="779"/>
    </location>
</feature>
<feature type="compositionally biased region" description="Polar residues" evidence="1">
    <location>
        <begin position="590"/>
        <end position="612"/>
    </location>
</feature>
<feature type="region of interest" description="Disordered" evidence="1">
    <location>
        <begin position="845"/>
        <end position="868"/>
    </location>
</feature>
<sequence>MADISQLIDKRIDETFVIKAPKSYTAQSYARKPASNSLPPKTGRGKNIITPKMNIKEDRSLLLRAAKTRGESQGCYSSEAATTQAQTHKNTADPWKAHKRVALLQHPLWIESMKGWWNVTDPHDIAVQEIGTDGKITMEQYIDLNVRLQKALNPDFDYENACLSAAEDWDVDAEDWTSTVSVNETQHPCTPTSNYAPSDGKPTIKTFTFDKFSEFLFEVGEMWCDGSIESILVIINSALLHISQGVHLCSTVFKDIDSIVSLPNHLFQELSDMALSNPPKNMDFIKWYQRNFLEIISMREYVTERLFRIMPHEPRIGDLWISETGYNQTEVFIQCTNRLEGLLNRIQKSGPILLPITENMSKKKILPNVQIKGPVQKKRQTVPTLPSIKHTENEPIVMHNKIMFTRNINLALVGQSYSGRRQSQEVSDNPKNLDTVSIVYENSNEPKGMGSDIKPANSQKIGTDLSPLHSDRSFSYDQLFLELTPRRPFSTPLHALKKPALEKSRSYLPLPQEEEKKLFEESMDPEYTPKLRFNKNDVKYHKLQKSWRKGKFLGVEVDGGSPEVGEINKRSPLEYFEHKRKQGQEYIKTYEQSRQSKTQEISRSVNGKSSPSRVDPSDKKDSFAADDIERLVGIKISVNTPNKTLASARAPIPNSEKTAQTAPAATARKVTQKTTGATYTFEEYSHLVKPNKNQKLVFKDSLEFLYALNQAKYEFNTTHQSEFLKNYNKKHNDYRSRRDELGGHISQDEWKRFIGNLEQIIRITKKRRRNKKLRRKKMGKGQGMRRGSKLTRNRLWKNVFIKPFNQKNINTNRYLREIKKIDKTTEQTVPQYIEDIVEGTIKRPVPPVYTKPKTVPRNYSPRRFKPAK</sequence>
<proteinExistence type="predicted"/>
<name>A0A1R2B2G3_9CILI</name>
<comment type="caution">
    <text evidence="2">The sequence shown here is derived from an EMBL/GenBank/DDBJ whole genome shotgun (WGS) entry which is preliminary data.</text>
</comment>